<dbReference type="Gene3D" id="3.30.2110.10">
    <property type="entry name" value="CbiD-like"/>
    <property type="match status" value="1"/>
</dbReference>
<evidence type="ECO:0000256" key="2">
    <source>
        <dbReference type="ARBA" id="ARBA00022603"/>
    </source>
</evidence>
<keyword evidence="4 5" id="KW-0949">S-adenosyl-L-methionine</keyword>
<dbReference type="AlphaFoldDB" id="A0A2Y9C5S0"/>
<gene>
    <name evidence="5" type="primary">cbiD</name>
    <name evidence="6" type="ORF">A8806_109241</name>
</gene>
<dbReference type="HAMAP" id="MF_00787">
    <property type="entry name" value="CbiD"/>
    <property type="match status" value="1"/>
</dbReference>
<dbReference type="PANTHER" id="PTHR35863:SF1">
    <property type="entry name" value="COBALT-PRECORRIN-5B C(1)-METHYLTRANSFERASE"/>
    <property type="match status" value="1"/>
</dbReference>
<evidence type="ECO:0000256" key="4">
    <source>
        <dbReference type="ARBA" id="ARBA00022691"/>
    </source>
</evidence>
<comment type="catalytic activity">
    <reaction evidence="5">
        <text>Co-precorrin-5B + S-adenosyl-L-methionine = Co-precorrin-6A + S-adenosyl-L-homocysteine</text>
        <dbReference type="Rhea" id="RHEA:26285"/>
        <dbReference type="ChEBI" id="CHEBI:57856"/>
        <dbReference type="ChEBI" id="CHEBI:59789"/>
        <dbReference type="ChEBI" id="CHEBI:60063"/>
        <dbReference type="ChEBI" id="CHEBI:60064"/>
        <dbReference type="EC" id="2.1.1.195"/>
    </reaction>
</comment>
<dbReference type="GO" id="GO:0008168">
    <property type="term" value="F:methyltransferase activity"/>
    <property type="evidence" value="ECO:0007669"/>
    <property type="project" value="UniProtKB-UniRule"/>
</dbReference>
<comment type="similarity">
    <text evidence="5">Belongs to the CbiD family.</text>
</comment>
<dbReference type="OrthoDB" id="6439987at2"/>
<keyword evidence="1 5" id="KW-0169">Cobalamin biosynthesis</keyword>
<accession>A0A2Y9C5S0</accession>
<evidence type="ECO:0000256" key="5">
    <source>
        <dbReference type="HAMAP-Rule" id="MF_00787"/>
    </source>
</evidence>
<dbReference type="InterPro" id="IPR002748">
    <property type="entry name" value="CbiD"/>
</dbReference>
<protein>
    <recommendedName>
        <fullName evidence="5">Cobalt-precorrin-5B C(1)-methyltransferase</fullName>
        <ecNumber evidence="5">2.1.1.195</ecNumber>
    </recommendedName>
    <alternativeName>
        <fullName evidence="5">Cobalt-precorrin-6A synthase</fullName>
    </alternativeName>
</protein>
<dbReference type="EMBL" id="QGDL01000009">
    <property type="protein sequence ID" value="PWJ28357.1"/>
    <property type="molecule type" value="Genomic_DNA"/>
</dbReference>
<keyword evidence="7" id="KW-1185">Reference proteome</keyword>
<reference evidence="6 7" key="1">
    <citation type="submission" date="2018-05" db="EMBL/GenBank/DDBJ databases">
        <title>The Hungate 1000. A catalogue of reference genomes from the rumen microbiome.</title>
        <authorList>
            <person name="Kelly W."/>
        </authorList>
    </citation>
    <scope>NUCLEOTIDE SEQUENCE [LARGE SCALE GENOMIC DNA]</scope>
    <source>
        <strain evidence="6 7">NLAE-zl-C242</strain>
    </source>
</reference>
<evidence type="ECO:0000313" key="7">
    <source>
        <dbReference type="Proteomes" id="UP000245845"/>
    </source>
</evidence>
<sequence>MTEKDLNRYQSEEKQGALIWKNQKQLRSGYTTGSCAAAAAKAAAHMLLTGETIWQVSLLTPKGVLLYLDVEDIQIGQDAVSCAVRKDSGDDPDVTDGILIYTKVSRCPGTELHLDGGEGVGRVTKKGLEQKIGDAAINKVPRRMILQAVDSQREESGSTGGLEIVVSIPKGKELARKTFNPRLGIEGGISVLGTSGIVEPMSEQALTATIHLEMKMLKENGYDWCYVVPGNYGSDFLTQTLKFNGELSVKCSNYIGDTIDYAVSLGMKGILLIGHIGKLVKLAAGVMNTHSRQADCRMEVFAAHAALHGASQEITGRLMGSLTTTEAVDLLKQEGMLDVVMRSILEKAEYHLKHRAGEKLKIGAVVFSMEEGILGSTSGTRELLEQIQRLKP</sequence>
<comment type="caution">
    <text evidence="6">The sequence shown here is derived from an EMBL/GenBank/DDBJ whole genome shotgun (WGS) entry which is preliminary data.</text>
</comment>
<dbReference type="RefSeq" id="WP_109732150.1">
    <property type="nucleotide sequence ID" value="NZ_BAAACK010000009.1"/>
</dbReference>
<dbReference type="GO" id="GO:0019251">
    <property type="term" value="P:anaerobic cobalamin biosynthetic process"/>
    <property type="evidence" value="ECO:0007669"/>
    <property type="project" value="UniProtKB-UniRule"/>
</dbReference>
<keyword evidence="2 5" id="KW-0489">Methyltransferase</keyword>
<evidence type="ECO:0000256" key="1">
    <source>
        <dbReference type="ARBA" id="ARBA00022573"/>
    </source>
</evidence>
<evidence type="ECO:0000313" key="6">
    <source>
        <dbReference type="EMBL" id="PWJ28357.1"/>
    </source>
</evidence>
<comment type="function">
    <text evidence="5">Catalyzes the methylation of C-1 in cobalt-precorrin-5B to form cobalt-precorrin-6A.</text>
</comment>
<keyword evidence="3 5" id="KW-0808">Transferase</keyword>
<comment type="pathway">
    <text evidence="5">Cofactor biosynthesis; adenosylcobalamin biosynthesis; cob(II)yrinate a,c-diamide from sirohydrochlorin (anaerobic route): step 6/10.</text>
</comment>
<dbReference type="Proteomes" id="UP000245845">
    <property type="component" value="Unassembled WGS sequence"/>
</dbReference>
<dbReference type="NCBIfam" id="TIGR00312">
    <property type="entry name" value="cbiD"/>
    <property type="match status" value="1"/>
</dbReference>
<dbReference type="GO" id="GO:0032259">
    <property type="term" value="P:methylation"/>
    <property type="evidence" value="ECO:0007669"/>
    <property type="project" value="UniProtKB-KW"/>
</dbReference>
<organism evidence="6 7">
    <name type="scientific">Faecalicatena orotica</name>
    <dbReference type="NCBI Taxonomy" id="1544"/>
    <lineage>
        <taxon>Bacteria</taxon>
        <taxon>Bacillati</taxon>
        <taxon>Bacillota</taxon>
        <taxon>Clostridia</taxon>
        <taxon>Lachnospirales</taxon>
        <taxon>Lachnospiraceae</taxon>
        <taxon>Faecalicatena</taxon>
    </lineage>
</organism>
<dbReference type="InterPro" id="IPR036074">
    <property type="entry name" value="CbiD_sf"/>
</dbReference>
<name>A0A2Y9C5S0_9FIRM</name>
<dbReference type="UniPathway" id="UPA00148">
    <property type="reaction ID" value="UER00227"/>
</dbReference>
<dbReference type="SUPFAM" id="SSF111342">
    <property type="entry name" value="CbiD-like"/>
    <property type="match status" value="1"/>
</dbReference>
<dbReference type="PANTHER" id="PTHR35863">
    <property type="entry name" value="COBALT-PRECORRIN-5B C(1)-METHYLTRANSFERASE"/>
    <property type="match status" value="1"/>
</dbReference>
<dbReference type="Pfam" id="PF01888">
    <property type="entry name" value="CbiD"/>
    <property type="match status" value="1"/>
</dbReference>
<proteinExistence type="inferred from homology"/>
<dbReference type="PIRSF" id="PIRSF026782">
    <property type="entry name" value="CbiD"/>
    <property type="match status" value="1"/>
</dbReference>
<dbReference type="EC" id="2.1.1.195" evidence="5"/>
<evidence type="ECO:0000256" key="3">
    <source>
        <dbReference type="ARBA" id="ARBA00022679"/>
    </source>
</evidence>